<evidence type="ECO:0000313" key="2">
    <source>
        <dbReference type="EMBL" id="KAJ9149788.1"/>
    </source>
</evidence>
<dbReference type="SUPFAM" id="SSF54427">
    <property type="entry name" value="NTF2-like"/>
    <property type="match status" value="1"/>
</dbReference>
<sequence length="161" mass="18899">MSPKLTALQFLEYIRAFNKKDYPVQHAFYRDDVELMLPDPTVDSLKGKPAIIQHYNKIHEDAEEAVIPITILSDRNKIFMQMEAYFKFKKEVQRSVMDYHVHPGDVLKLTCCAIYDLDEEGKMKRIEGHLFNHELLGDVDMKEGIKESESRADEDLRLFNY</sequence>
<feature type="domain" description="SnoaL-like" evidence="1">
    <location>
        <begin position="12"/>
        <end position="125"/>
    </location>
</feature>
<dbReference type="Proteomes" id="UP001174694">
    <property type="component" value="Unassembled WGS sequence"/>
</dbReference>
<accession>A0AA38RWN3</accession>
<dbReference type="AlphaFoldDB" id="A0AA38RWN3"/>
<dbReference type="Gene3D" id="3.10.450.50">
    <property type="match status" value="1"/>
</dbReference>
<gene>
    <name evidence="2" type="ORF">NKR23_g4075</name>
</gene>
<name>A0AA38RWN3_9PEZI</name>
<evidence type="ECO:0000259" key="1">
    <source>
        <dbReference type="Pfam" id="PF12680"/>
    </source>
</evidence>
<evidence type="ECO:0000313" key="3">
    <source>
        <dbReference type="Proteomes" id="UP001174694"/>
    </source>
</evidence>
<dbReference type="InterPro" id="IPR037401">
    <property type="entry name" value="SnoaL-like"/>
</dbReference>
<keyword evidence="3" id="KW-1185">Reference proteome</keyword>
<dbReference type="InterPro" id="IPR032710">
    <property type="entry name" value="NTF2-like_dom_sf"/>
</dbReference>
<organism evidence="2 3">
    <name type="scientific">Pleurostoma richardsiae</name>
    <dbReference type="NCBI Taxonomy" id="41990"/>
    <lineage>
        <taxon>Eukaryota</taxon>
        <taxon>Fungi</taxon>
        <taxon>Dikarya</taxon>
        <taxon>Ascomycota</taxon>
        <taxon>Pezizomycotina</taxon>
        <taxon>Sordariomycetes</taxon>
        <taxon>Sordariomycetidae</taxon>
        <taxon>Calosphaeriales</taxon>
        <taxon>Pleurostomataceae</taxon>
        <taxon>Pleurostoma</taxon>
    </lineage>
</organism>
<comment type="caution">
    <text evidence="2">The sequence shown here is derived from an EMBL/GenBank/DDBJ whole genome shotgun (WGS) entry which is preliminary data.</text>
</comment>
<dbReference type="Pfam" id="PF12680">
    <property type="entry name" value="SnoaL_2"/>
    <property type="match status" value="1"/>
</dbReference>
<protein>
    <recommendedName>
        <fullName evidence="1">SnoaL-like domain-containing protein</fullName>
    </recommendedName>
</protein>
<reference evidence="2" key="1">
    <citation type="submission" date="2022-07" db="EMBL/GenBank/DDBJ databases">
        <title>Fungi with potential for degradation of polypropylene.</title>
        <authorList>
            <person name="Gostincar C."/>
        </authorList>
    </citation>
    <scope>NUCLEOTIDE SEQUENCE</scope>
    <source>
        <strain evidence="2">EXF-13308</strain>
    </source>
</reference>
<proteinExistence type="predicted"/>
<dbReference type="EMBL" id="JANBVO010000009">
    <property type="protein sequence ID" value="KAJ9149788.1"/>
    <property type="molecule type" value="Genomic_DNA"/>
</dbReference>